<dbReference type="STRING" id="1194526.A284_11115"/>
<evidence type="ECO:0000313" key="6">
    <source>
        <dbReference type="Proteomes" id="UP000261016"/>
    </source>
</evidence>
<dbReference type="Proteomes" id="UP000240717">
    <property type="component" value="Unassembled WGS sequence"/>
</dbReference>
<evidence type="ECO:0000313" key="2">
    <source>
        <dbReference type="EMBL" id="NBH30881.1"/>
    </source>
</evidence>
<comment type="caution">
    <text evidence="3">The sequence shown here is derived from an EMBL/GenBank/DDBJ whole genome shotgun (WGS) entry which is preliminary data.</text>
</comment>
<sequence length="82" mass="9729">MTRTFLLTYITISGHRYTEFKTFDKGIDKDKCVRRIIDEFDELPYLYLEKGDSIHYINVDHIESLEIEEVNDGQTITYSSED</sequence>
<reference evidence="3 5" key="1">
    <citation type="journal article" date="2016" name="Front. Microbiol.">
        <title>Comprehensive Phylogenetic Analysis of Bovine Non-aureus Staphylococci Species Based on Whole-Genome Sequencing.</title>
        <authorList>
            <person name="Naushad S."/>
            <person name="Barkema H.W."/>
            <person name="Luby C."/>
            <person name="Condas L.A."/>
            <person name="Nobrega D.B."/>
            <person name="Carson D.A."/>
            <person name="De Buck J."/>
        </authorList>
    </citation>
    <scope>NUCLEOTIDE SEQUENCE [LARGE SCALE GENOMIC DNA]</scope>
    <source>
        <strain evidence="3 5">SNUC 2993</strain>
    </source>
</reference>
<reference evidence="2 7" key="4">
    <citation type="submission" date="2018-08" db="EMBL/GenBank/DDBJ databases">
        <title>Murine metabolic-syndrome-specific gut microbial biobank.</title>
        <authorList>
            <person name="Liu C."/>
        </authorList>
    </citation>
    <scope>NUCLEOTIDE SEQUENCE [LARGE SCALE GENOMIC DNA]</scope>
    <source>
        <strain evidence="2 7">1XD21-27</strain>
    </source>
</reference>
<dbReference type="RefSeq" id="WP_002451464.1">
    <property type="nucleotide sequence ID" value="NZ_CABMFV010000003.1"/>
</dbReference>
<dbReference type="EMBL" id="QXWP01000004">
    <property type="protein sequence ID" value="NBH30881.1"/>
    <property type="molecule type" value="Genomic_DNA"/>
</dbReference>
<reference evidence="1 8" key="5">
    <citation type="submission" date="2020-03" db="EMBL/GenBank/DDBJ databases">
        <title>Comparative genetics of Staphylococcus warneri persistents from caprine mastitis.</title>
        <authorList>
            <person name="Franca C.A."/>
            <person name="Rosa D.S."/>
            <person name="Silva A."/>
            <person name="Rodrigues D.L.N."/>
            <person name="Santos R.G."/>
            <person name="Castillo R.E.H."/>
            <person name="Moreira M.A.S."/>
            <person name="Lima M.C."/>
            <person name="Gouveia G.V."/>
            <person name="Gouveia J.J.S."/>
            <person name="Souza R.F.S."/>
            <person name="Bertram B."/>
            <person name="Azevedo V."/>
            <person name="Costa M."/>
        </authorList>
    </citation>
    <scope>NUCLEOTIDE SEQUENCE [LARGE SCALE GENOMIC DNA]</scope>
    <source>
        <strain evidence="1 8">Cap 9.2</strain>
    </source>
</reference>
<evidence type="ECO:0000313" key="5">
    <source>
        <dbReference type="Proteomes" id="UP000240717"/>
    </source>
</evidence>
<dbReference type="Proteomes" id="UP000481807">
    <property type="component" value="Unassembled WGS sequence"/>
</dbReference>
<name>A0A2T4Q178_STAWA</name>
<dbReference type="EMBL" id="PZEV01000013">
    <property type="protein sequence ID" value="PTI51423.1"/>
    <property type="molecule type" value="Genomic_DNA"/>
</dbReference>
<protein>
    <submittedName>
        <fullName evidence="3">Uncharacterized protein</fullName>
    </submittedName>
</protein>
<evidence type="ECO:0000313" key="7">
    <source>
        <dbReference type="Proteomes" id="UP000481807"/>
    </source>
</evidence>
<keyword evidence="8" id="KW-1185">Reference proteome</keyword>
<dbReference type="EMBL" id="JAANHJ010000001">
    <property type="protein sequence ID" value="MCG6226613.1"/>
    <property type="molecule type" value="Genomic_DNA"/>
</dbReference>
<accession>A0A2T4Q178</accession>
<gene>
    <name evidence="3" type="ORF">BU085_05375</name>
    <name evidence="2" type="ORF">D3Z30_07770</name>
    <name evidence="4" type="ORF">DXC19_08390</name>
    <name evidence="1" type="ORF">G8J23_11565</name>
</gene>
<evidence type="ECO:0000313" key="4">
    <source>
        <dbReference type="EMBL" id="RGM30462.1"/>
    </source>
</evidence>
<dbReference type="Proteomes" id="UP000814367">
    <property type="component" value="Unassembled WGS sequence"/>
</dbReference>
<reference evidence="3" key="2">
    <citation type="submission" date="2018-03" db="EMBL/GenBank/DDBJ databases">
        <authorList>
            <person name="Keele B.F."/>
        </authorList>
    </citation>
    <scope>NUCLEOTIDE SEQUENCE</scope>
    <source>
        <strain evidence="3">SNUC 2993</strain>
    </source>
</reference>
<dbReference type="AlphaFoldDB" id="A0A2T4Q178"/>
<reference evidence="4 6" key="3">
    <citation type="submission" date="2018-08" db="EMBL/GenBank/DDBJ databases">
        <title>A genome reference for cultivated species of the human gut microbiota.</title>
        <authorList>
            <person name="Zou Y."/>
            <person name="Xue W."/>
            <person name="Luo G."/>
        </authorList>
    </citation>
    <scope>NUCLEOTIDE SEQUENCE [LARGE SCALE GENOMIC DNA]</scope>
    <source>
        <strain evidence="4 6">OM08-17AT</strain>
    </source>
</reference>
<organism evidence="3 5">
    <name type="scientific">Staphylococcus warneri</name>
    <dbReference type="NCBI Taxonomy" id="1292"/>
    <lineage>
        <taxon>Bacteria</taxon>
        <taxon>Bacillati</taxon>
        <taxon>Bacillota</taxon>
        <taxon>Bacilli</taxon>
        <taxon>Bacillales</taxon>
        <taxon>Staphylococcaceae</taxon>
        <taxon>Staphylococcus</taxon>
    </lineage>
</organism>
<proteinExistence type="predicted"/>
<evidence type="ECO:0000313" key="1">
    <source>
        <dbReference type="EMBL" id="MCG6226613.1"/>
    </source>
</evidence>
<dbReference type="Proteomes" id="UP000261016">
    <property type="component" value="Unassembled WGS sequence"/>
</dbReference>
<dbReference type="EMBL" id="QSTD01000003">
    <property type="protein sequence ID" value="RGM30462.1"/>
    <property type="molecule type" value="Genomic_DNA"/>
</dbReference>
<evidence type="ECO:0000313" key="8">
    <source>
        <dbReference type="Proteomes" id="UP000814367"/>
    </source>
</evidence>
<evidence type="ECO:0000313" key="3">
    <source>
        <dbReference type="EMBL" id="PTI51423.1"/>
    </source>
</evidence>